<gene>
    <name evidence="2" type="ORF">FHR32_005078</name>
</gene>
<dbReference type="InterPro" id="IPR019039">
    <property type="entry name" value="T4-Rnl1-like_N"/>
</dbReference>
<evidence type="ECO:0000313" key="3">
    <source>
        <dbReference type="Proteomes" id="UP000534286"/>
    </source>
</evidence>
<keyword evidence="3" id="KW-1185">Reference proteome</keyword>
<accession>A0A7W7RYQ0</accession>
<evidence type="ECO:0000313" key="2">
    <source>
        <dbReference type="EMBL" id="MBB4940701.1"/>
    </source>
</evidence>
<dbReference type="AlphaFoldDB" id="A0A7W7RYQ0"/>
<dbReference type="Pfam" id="PF09511">
    <property type="entry name" value="RNA_lig_T4_1"/>
    <property type="match status" value="1"/>
</dbReference>
<protein>
    <submittedName>
        <fullName evidence="2">RNA ligase</fullName>
        <ecNumber evidence="2">6.5.1.3</ecNumber>
    </submittedName>
</protein>
<dbReference type="EMBL" id="JACHJU010000002">
    <property type="protein sequence ID" value="MBB4940701.1"/>
    <property type="molecule type" value="Genomic_DNA"/>
</dbReference>
<reference evidence="2 3" key="1">
    <citation type="submission" date="2020-08" db="EMBL/GenBank/DDBJ databases">
        <title>Sequencing the genomes of 1000 actinobacteria strains.</title>
        <authorList>
            <person name="Klenk H.-P."/>
        </authorList>
    </citation>
    <scope>NUCLEOTIDE SEQUENCE [LARGE SCALE GENOMIC DNA]</scope>
    <source>
        <strain evidence="2 3">DSM 43023</strain>
    </source>
</reference>
<feature type="domain" description="T4 RNA ligase 1-like N-terminal" evidence="1">
    <location>
        <begin position="56"/>
        <end position="175"/>
    </location>
</feature>
<dbReference type="EC" id="6.5.1.3" evidence="2"/>
<dbReference type="RefSeq" id="WP_221466190.1">
    <property type="nucleotide sequence ID" value="NZ_BAABEK010000005.1"/>
</dbReference>
<proteinExistence type="predicted"/>
<name>A0A7W7RYQ0_9ACTN</name>
<dbReference type="GO" id="GO:0003972">
    <property type="term" value="F:RNA ligase (ATP) activity"/>
    <property type="evidence" value="ECO:0007669"/>
    <property type="project" value="UniProtKB-EC"/>
</dbReference>
<dbReference type="Proteomes" id="UP000534286">
    <property type="component" value="Unassembled WGS sequence"/>
</dbReference>
<sequence>MAELHISELLDLEYLEAAVEGGFVRVQQHPTEPLFIYNYTEKTQYEDEWNGATLACRGLITDAGGWVKARPFRKFFNYGDPMVGELDASAKAVVVDKMDGSLGILYPAAGGFVIATRGSFTSDQAQHATDVLQRRYNDFLPPEGVTVLFEIVYPANRIVCDYGGADDLFLLGGVDIATGQVLGPDEIRGWAGPAAKVFNVPTLADALAMPPRSGAEGLVVRLVESGQMVKLKQTDYVALHKIITGLNARGVWELLGEGKTVADICEPLPDEFHAWVKNLAGDLQREAHELLYDTERYHEKILTRMPEGWTRKDYALEASTSTLRGWLFMLLDERDPRPHIWKALRPAGDMRPVQFSEDAA</sequence>
<comment type="caution">
    <text evidence="2">The sequence shown here is derived from an EMBL/GenBank/DDBJ whole genome shotgun (WGS) entry which is preliminary data.</text>
</comment>
<evidence type="ECO:0000259" key="1">
    <source>
        <dbReference type="Pfam" id="PF09511"/>
    </source>
</evidence>
<keyword evidence="2" id="KW-0436">Ligase</keyword>
<organism evidence="2 3">
    <name type="scientific">Streptosporangium album</name>
    <dbReference type="NCBI Taxonomy" id="47479"/>
    <lineage>
        <taxon>Bacteria</taxon>
        <taxon>Bacillati</taxon>
        <taxon>Actinomycetota</taxon>
        <taxon>Actinomycetes</taxon>
        <taxon>Streptosporangiales</taxon>
        <taxon>Streptosporangiaceae</taxon>
        <taxon>Streptosporangium</taxon>
    </lineage>
</organism>